<keyword evidence="17" id="KW-1185">Reference proteome</keyword>
<dbReference type="PANTHER" id="PTHR43344">
    <property type="entry name" value="PHOSPHOSERINE PHOSPHATASE"/>
    <property type="match status" value="1"/>
</dbReference>
<dbReference type="NCBIfam" id="TIGR00338">
    <property type="entry name" value="serB"/>
    <property type="match status" value="1"/>
</dbReference>
<dbReference type="SFLD" id="SFLDG01137">
    <property type="entry name" value="C1.6.1:_Phosphoserine_Phosphat"/>
    <property type="match status" value="1"/>
</dbReference>
<proteinExistence type="inferred from homology"/>
<feature type="region of interest" description="Disordered" evidence="15">
    <location>
        <begin position="1"/>
        <end position="20"/>
    </location>
</feature>
<evidence type="ECO:0000256" key="13">
    <source>
        <dbReference type="ARBA" id="ARBA00048523"/>
    </source>
</evidence>
<evidence type="ECO:0000256" key="9">
    <source>
        <dbReference type="ARBA" id="ARBA00022842"/>
    </source>
</evidence>
<dbReference type="InterPro" id="IPR023214">
    <property type="entry name" value="HAD_sf"/>
</dbReference>
<dbReference type="SFLD" id="SFLDG01136">
    <property type="entry name" value="C1.6:_Phosphoserine_Phosphatas"/>
    <property type="match status" value="1"/>
</dbReference>
<dbReference type="InterPro" id="IPR036412">
    <property type="entry name" value="HAD-like_sf"/>
</dbReference>
<dbReference type="Gene3D" id="3.40.50.1000">
    <property type="entry name" value="HAD superfamily/HAD-like"/>
    <property type="match status" value="1"/>
</dbReference>
<accession>A0A844M160</accession>
<feature type="active site" description="Proton donor" evidence="14">
    <location>
        <position position="230"/>
    </location>
</feature>
<dbReference type="UniPathway" id="UPA00135">
    <property type="reaction ID" value="UER00198"/>
</dbReference>
<evidence type="ECO:0000256" key="11">
    <source>
        <dbReference type="ARBA" id="ARBA00031693"/>
    </source>
</evidence>
<comment type="similarity">
    <text evidence="3">Belongs to the HAD-like hydrolase superfamily. SerB family.</text>
</comment>
<comment type="pathway">
    <text evidence="2">Amino-acid biosynthesis; L-serine biosynthesis; L-serine from 3-phospho-D-glycerate: step 3/3.</text>
</comment>
<dbReference type="InterPro" id="IPR050582">
    <property type="entry name" value="HAD-like_SerB"/>
</dbReference>
<comment type="catalytic activity">
    <reaction evidence="12">
        <text>O-phospho-L-serine + H2O = L-serine + phosphate</text>
        <dbReference type="Rhea" id="RHEA:21208"/>
        <dbReference type="ChEBI" id="CHEBI:15377"/>
        <dbReference type="ChEBI" id="CHEBI:33384"/>
        <dbReference type="ChEBI" id="CHEBI:43474"/>
        <dbReference type="ChEBI" id="CHEBI:57524"/>
        <dbReference type="EC" id="3.1.3.3"/>
    </reaction>
</comment>
<sequence length="435" mass="47156">MTKNTTTNHQNNPNSATSEAAATPLNATANFARFGSGMTAHLKAWITALQKANDLLPSNLRFDDVDFEQGANDQGKISLSLIEQLEDLPVFALSVVVQKQALRSSGGSELDKKSDFEAHIAEWAQQNPLWQIIKVVRSTDELQDHSGSDRLTSVLTYRYILMPSDTTIMQPGKKSAAARLLDEGITAHLRQFINTLPITSDLGGDAAIDCHIVSLAKMLRPHRVAVFDMDSTLIEQEVIVELAKHANIGDQVSEITESAMRGEIDFDTSFTERVALLEGLSTHALDDIQQQLTLSAGARTLLATLKSLGYYTVLVSGGFTYFAQRIAQELGIDEVYANELDIEDGAVTGNVQLPIVNGERKALIVEQVAKRMQLPLSQVICVGDGANDLPMMAIADLGVAYHAKPIVRARADAAINATGLEGVLYVLGYAAQDLL</sequence>
<dbReference type="SUPFAM" id="SSF56784">
    <property type="entry name" value="HAD-like"/>
    <property type="match status" value="1"/>
</dbReference>
<protein>
    <recommendedName>
        <fullName evidence="5">Phosphoserine phosphatase</fullName>
        <ecNumber evidence="4">3.1.3.3</ecNumber>
    </recommendedName>
    <alternativeName>
        <fullName evidence="11">O-phosphoserine phosphohydrolase</fullName>
    </alternativeName>
</protein>
<name>A0A844M160_9GAMM</name>
<dbReference type="InterPro" id="IPR004469">
    <property type="entry name" value="PSP"/>
</dbReference>
<evidence type="ECO:0000256" key="4">
    <source>
        <dbReference type="ARBA" id="ARBA00012640"/>
    </source>
</evidence>
<evidence type="ECO:0000256" key="14">
    <source>
        <dbReference type="PIRSR" id="PIRSR604469-1"/>
    </source>
</evidence>
<keyword evidence="7" id="KW-0479">Metal-binding</keyword>
<dbReference type="SFLD" id="SFLDF00029">
    <property type="entry name" value="phosphoserine_phosphatase"/>
    <property type="match status" value="1"/>
</dbReference>
<comment type="catalytic activity">
    <reaction evidence="13">
        <text>O-phospho-D-serine + H2O = D-serine + phosphate</text>
        <dbReference type="Rhea" id="RHEA:24873"/>
        <dbReference type="ChEBI" id="CHEBI:15377"/>
        <dbReference type="ChEBI" id="CHEBI:35247"/>
        <dbReference type="ChEBI" id="CHEBI:43474"/>
        <dbReference type="ChEBI" id="CHEBI:58680"/>
        <dbReference type="EC" id="3.1.3.3"/>
    </reaction>
</comment>
<comment type="caution">
    <text evidence="16">The sequence shown here is derived from an EMBL/GenBank/DDBJ whole genome shotgun (WGS) entry which is preliminary data.</text>
</comment>
<dbReference type="SFLD" id="SFLDS00003">
    <property type="entry name" value="Haloacid_Dehalogenase"/>
    <property type="match status" value="1"/>
</dbReference>
<evidence type="ECO:0000256" key="5">
    <source>
        <dbReference type="ARBA" id="ARBA00015196"/>
    </source>
</evidence>
<evidence type="ECO:0000256" key="10">
    <source>
        <dbReference type="ARBA" id="ARBA00023299"/>
    </source>
</evidence>
<dbReference type="GO" id="GO:0036424">
    <property type="term" value="F:L-phosphoserine phosphatase activity"/>
    <property type="evidence" value="ECO:0007669"/>
    <property type="project" value="InterPro"/>
</dbReference>
<evidence type="ECO:0000256" key="3">
    <source>
        <dbReference type="ARBA" id="ARBA00009184"/>
    </source>
</evidence>
<evidence type="ECO:0000313" key="17">
    <source>
        <dbReference type="Proteomes" id="UP000442109"/>
    </source>
</evidence>
<evidence type="ECO:0000256" key="15">
    <source>
        <dbReference type="SAM" id="MobiDB-lite"/>
    </source>
</evidence>
<dbReference type="PANTHER" id="PTHR43344:SF2">
    <property type="entry name" value="PHOSPHOSERINE PHOSPHATASE"/>
    <property type="match status" value="1"/>
</dbReference>
<dbReference type="EMBL" id="WFKQ01000006">
    <property type="protein sequence ID" value="MUG32686.1"/>
    <property type="molecule type" value="Genomic_DNA"/>
</dbReference>
<evidence type="ECO:0000256" key="1">
    <source>
        <dbReference type="ARBA" id="ARBA00001946"/>
    </source>
</evidence>
<keyword evidence="6" id="KW-0028">Amino-acid biosynthesis</keyword>
<dbReference type="EC" id="3.1.3.3" evidence="4"/>
<dbReference type="NCBIfam" id="TIGR01488">
    <property type="entry name" value="HAD-SF-IB"/>
    <property type="match status" value="1"/>
</dbReference>
<dbReference type="GO" id="GO:0000287">
    <property type="term" value="F:magnesium ion binding"/>
    <property type="evidence" value="ECO:0007669"/>
    <property type="project" value="TreeGrafter"/>
</dbReference>
<evidence type="ECO:0000256" key="7">
    <source>
        <dbReference type="ARBA" id="ARBA00022723"/>
    </source>
</evidence>
<dbReference type="RefSeq" id="WP_155587329.1">
    <property type="nucleotide sequence ID" value="NZ_WFKQ01000006.1"/>
</dbReference>
<dbReference type="Pfam" id="PF00702">
    <property type="entry name" value="Hydrolase"/>
    <property type="match status" value="1"/>
</dbReference>
<evidence type="ECO:0000256" key="2">
    <source>
        <dbReference type="ARBA" id="ARBA00005135"/>
    </source>
</evidence>
<keyword evidence="10" id="KW-0718">Serine biosynthesis</keyword>
<evidence type="ECO:0000256" key="6">
    <source>
        <dbReference type="ARBA" id="ARBA00022605"/>
    </source>
</evidence>
<dbReference type="GO" id="GO:0005737">
    <property type="term" value="C:cytoplasm"/>
    <property type="evidence" value="ECO:0007669"/>
    <property type="project" value="TreeGrafter"/>
</dbReference>
<dbReference type="Proteomes" id="UP000442109">
    <property type="component" value="Unassembled WGS sequence"/>
</dbReference>
<reference evidence="16 17" key="1">
    <citation type="journal article" date="2019" name="PLoS ONE">
        <title>Pup mortality in New Zealand sea lions (Phocarctos hookeri) at Enderby Island, Auckland Islands, 2013-18.</title>
        <authorList>
            <person name="Michael S.A."/>
            <person name="Hayman D.T.S."/>
            <person name="Gray R."/>
            <person name="Zhang J."/>
            <person name="Rogers L."/>
            <person name="Roe W.D."/>
        </authorList>
    </citation>
    <scope>NUCLEOTIDE SEQUENCE [LARGE SCALE GENOMIC DNA]</scope>
    <source>
        <strain evidence="16 17">SM868</strain>
    </source>
</reference>
<dbReference type="CDD" id="cd07500">
    <property type="entry name" value="HAD_PSP"/>
    <property type="match status" value="1"/>
</dbReference>
<organism evidence="16 17">
    <name type="scientific">Psychrobacter sanguinis</name>
    <dbReference type="NCBI Taxonomy" id="861445"/>
    <lineage>
        <taxon>Bacteria</taxon>
        <taxon>Pseudomonadati</taxon>
        <taxon>Pseudomonadota</taxon>
        <taxon>Gammaproteobacteria</taxon>
        <taxon>Moraxellales</taxon>
        <taxon>Moraxellaceae</taxon>
        <taxon>Psychrobacter</taxon>
    </lineage>
</organism>
<dbReference type="OrthoDB" id="9792539at2"/>
<evidence type="ECO:0000256" key="12">
    <source>
        <dbReference type="ARBA" id="ARBA00048138"/>
    </source>
</evidence>
<comment type="cofactor">
    <cofactor evidence="1">
        <name>Mg(2+)</name>
        <dbReference type="ChEBI" id="CHEBI:18420"/>
    </cofactor>
</comment>
<feature type="active site" description="Nucleophile" evidence="14">
    <location>
        <position position="228"/>
    </location>
</feature>
<gene>
    <name evidence="16" type="primary">serB</name>
    <name evidence="16" type="ORF">GB996_07730</name>
</gene>
<dbReference type="GO" id="GO:0006564">
    <property type="term" value="P:L-serine biosynthetic process"/>
    <property type="evidence" value="ECO:0007669"/>
    <property type="project" value="UniProtKB-KW"/>
</dbReference>
<keyword evidence="9" id="KW-0460">Magnesium</keyword>
<keyword evidence="8 16" id="KW-0378">Hydrolase</keyword>
<dbReference type="AlphaFoldDB" id="A0A844M160"/>
<evidence type="ECO:0000256" key="8">
    <source>
        <dbReference type="ARBA" id="ARBA00022801"/>
    </source>
</evidence>
<evidence type="ECO:0000313" key="16">
    <source>
        <dbReference type="EMBL" id="MUG32686.1"/>
    </source>
</evidence>